<accession>A0ABU5SCW1</accession>
<protein>
    <submittedName>
        <fullName evidence="1">Uncharacterized protein</fullName>
    </submittedName>
</protein>
<dbReference type="Proteomes" id="UP001302222">
    <property type="component" value="Unassembled WGS sequence"/>
</dbReference>
<dbReference type="RefSeq" id="WP_323254997.1">
    <property type="nucleotide sequence ID" value="NZ_JAYGIM010000001.1"/>
</dbReference>
<name>A0ABU5SCW1_9BACT</name>
<gene>
    <name evidence="1" type="ORF">VB798_00930</name>
</gene>
<reference evidence="1 2" key="1">
    <citation type="submission" date="2023-12" db="EMBL/GenBank/DDBJ databases">
        <title>Novel species of the genus Arcicella isolated from rivers.</title>
        <authorList>
            <person name="Lu H."/>
        </authorList>
    </citation>
    <scope>NUCLEOTIDE SEQUENCE [LARGE SCALE GENOMIC DNA]</scope>
    <source>
        <strain evidence="1 2">DC25W</strain>
    </source>
</reference>
<dbReference type="EMBL" id="JAYGIM010000001">
    <property type="protein sequence ID" value="MEA5425114.1"/>
    <property type="molecule type" value="Genomic_DNA"/>
</dbReference>
<evidence type="ECO:0000313" key="1">
    <source>
        <dbReference type="EMBL" id="MEA5425114.1"/>
    </source>
</evidence>
<keyword evidence="2" id="KW-1185">Reference proteome</keyword>
<organism evidence="1 2">
    <name type="scientific">Arcicella lustrica</name>
    <dbReference type="NCBI Taxonomy" id="2984196"/>
    <lineage>
        <taxon>Bacteria</taxon>
        <taxon>Pseudomonadati</taxon>
        <taxon>Bacteroidota</taxon>
        <taxon>Cytophagia</taxon>
        <taxon>Cytophagales</taxon>
        <taxon>Flectobacillaceae</taxon>
        <taxon>Arcicella</taxon>
    </lineage>
</organism>
<sequence>MEKTTFTNQFFFKPCSEIFTPLVKRIILFSLCWIGSICLTFSQANNSVKLLTKQKVILDTFSIATNKPLSSLRTQVYIDYQKPNSKKFWKNLALFSGTLVLQSQLNKTNLYKEPTVPLLTQNNQNVLLPSISLGLLPSLWKNRPRKIPKLNLKVVHKSSDGNILNVWEKPLTSKAKEGAELLDLSIDYSIRLGKIEISLENYSDRKVYFWGNATNIITKSVIEETPIEEIAPYKLKRVSRYPGKLIESVVDEKIVVLQKTNKEVKGSSSFLDFTSTLSPQTFDVTNVKPKQKPVYSSATTTAKESDCKALEGQVWDGTKCVFNPDVFCKANFGDDFSYNSSTGACDFNDPYANESCPSGETYQAGVGDGCPISECEDSGGEWENNACNNPSLDCVNGGGSWQEPNCLCSSGLIWDDDVKECIIDVEVGVNQCPSGLIWDDLMNICVIDEDIVVGGQNCLIQGKVWDEATQSCITPSTGCPYGYYDDGWGSCIFDYEPIPPTGTLPPVTPPSLPPVQYGTRTYYNPETRANYYSSEKKCEGIQDIWNNAVSNNKEVLAFLLSDGTLVTLPYNTSTNISAVVPPASYNGETAGTYFNGVDSFVQIVATIHTHNECINDHSDGVSGLSNDDVSVFQTFLQFSPPIKHYVMGCGVVGETDINGSISNKQWGTPSQTCWNIK</sequence>
<comment type="caution">
    <text evidence="1">The sequence shown here is derived from an EMBL/GenBank/DDBJ whole genome shotgun (WGS) entry which is preliminary data.</text>
</comment>
<proteinExistence type="predicted"/>
<evidence type="ECO:0000313" key="2">
    <source>
        <dbReference type="Proteomes" id="UP001302222"/>
    </source>
</evidence>